<evidence type="ECO:0000313" key="11">
    <source>
        <dbReference type="Proteomes" id="UP000031549"/>
    </source>
</evidence>
<evidence type="ECO:0000256" key="3">
    <source>
        <dbReference type="ARBA" id="ARBA00022676"/>
    </source>
</evidence>
<evidence type="ECO:0000256" key="7">
    <source>
        <dbReference type="ARBA" id="ARBA00023136"/>
    </source>
</evidence>
<comment type="caution">
    <text evidence="10">The sequence shown here is derived from an EMBL/GenBank/DDBJ whole genome shotgun (WGS) entry which is preliminary data.</text>
</comment>
<keyword evidence="4" id="KW-0808">Transferase</keyword>
<dbReference type="InterPro" id="IPR050297">
    <property type="entry name" value="LipidA_mod_glycosyltrf_83"/>
</dbReference>
<keyword evidence="11" id="KW-1185">Reference proteome</keyword>
<proteinExistence type="predicted"/>
<feature type="transmembrane region" description="Helical" evidence="8">
    <location>
        <begin position="405"/>
        <end position="425"/>
    </location>
</feature>
<evidence type="ECO:0000313" key="10">
    <source>
        <dbReference type="EMBL" id="NEU77228.1"/>
    </source>
</evidence>
<keyword evidence="7 8" id="KW-0472">Membrane</keyword>
<dbReference type="EMBL" id="JTCM02000166">
    <property type="protein sequence ID" value="NEU77228.1"/>
    <property type="molecule type" value="Genomic_DNA"/>
</dbReference>
<keyword evidence="3" id="KW-0328">Glycosyltransferase</keyword>
<feature type="transmembrane region" description="Helical" evidence="8">
    <location>
        <begin position="379"/>
        <end position="398"/>
    </location>
</feature>
<feature type="transmembrane region" description="Helical" evidence="8">
    <location>
        <begin position="314"/>
        <end position="335"/>
    </location>
</feature>
<gene>
    <name evidence="10" type="ORF">PI95_033260</name>
</gene>
<name>A0A846HKS3_9CYAN</name>
<evidence type="ECO:0000256" key="6">
    <source>
        <dbReference type="ARBA" id="ARBA00022989"/>
    </source>
</evidence>
<evidence type="ECO:0000256" key="4">
    <source>
        <dbReference type="ARBA" id="ARBA00022679"/>
    </source>
</evidence>
<evidence type="ECO:0000259" key="9">
    <source>
        <dbReference type="Pfam" id="PF13231"/>
    </source>
</evidence>
<feature type="transmembrane region" description="Helical" evidence="8">
    <location>
        <begin position="200"/>
        <end position="229"/>
    </location>
</feature>
<dbReference type="PANTHER" id="PTHR33908">
    <property type="entry name" value="MANNOSYLTRANSFERASE YKCB-RELATED"/>
    <property type="match status" value="1"/>
</dbReference>
<keyword evidence="5 8" id="KW-0812">Transmembrane</keyword>
<evidence type="ECO:0000256" key="8">
    <source>
        <dbReference type="SAM" id="Phobius"/>
    </source>
</evidence>
<comment type="subcellular location">
    <subcellularLocation>
        <location evidence="1">Cell membrane</location>
        <topology evidence="1">Multi-pass membrane protein</topology>
    </subcellularLocation>
</comment>
<dbReference type="Pfam" id="PF13231">
    <property type="entry name" value="PMT_2"/>
    <property type="match status" value="1"/>
</dbReference>
<organism evidence="10 11">
    <name type="scientific">Hassallia byssoidea VB512170</name>
    <dbReference type="NCBI Taxonomy" id="1304833"/>
    <lineage>
        <taxon>Bacteria</taxon>
        <taxon>Bacillati</taxon>
        <taxon>Cyanobacteriota</taxon>
        <taxon>Cyanophyceae</taxon>
        <taxon>Nostocales</taxon>
        <taxon>Tolypothrichaceae</taxon>
        <taxon>Hassallia</taxon>
    </lineage>
</organism>
<dbReference type="PANTHER" id="PTHR33908:SF11">
    <property type="entry name" value="MEMBRANE PROTEIN"/>
    <property type="match status" value="1"/>
</dbReference>
<dbReference type="Proteomes" id="UP000031549">
    <property type="component" value="Unassembled WGS sequence"/>
</dbReference>
<feature type="transmembrane region" description="Helical" evidence="8">
    <location>
        <begin position="241"/>
        <end position="262"/>
    </location>
</feature>
<sequence length="544" mass="62029">MNSNLPPVWAFPPKVLRFLVIVLLVLGVFFRFVNIERKVYWFDETLTSLRISGYTMSETVGQVCTGQEIGVKDLQKYQRLTPEKTLTDTINSFVVENAQHPPLYYVLSRFWAQLFGSSVAVIRSLSAIISLLVFPCIYWLCLELFESSFVGWVAVALIAVSPFHVLYAQEAREYSLWTVTILLSSATLLRAMRVETKFSWLMYAISVALGLYTFLFSVLVTIAHGVYVFVIERFRFTQRVIAYLLASLLGFLAFTPWLVIVITNLGKVNETTDWTSNKIPNLSLIKSWIVNLSYFFIDFNYDLRSVYNDSVLKLIVKFLIPVILILVGYSIYFLCRNTQQRIWLFILILIGVTALPLAMPDLILGGVRSQASRYLIPTYLGIQLAVAYLLATQIISTVNNQRQKLWQLVTVTLISAGVMSCAISSQAETWWLKALNIYTPQMVRIINQTANPLLIVSCEGSSSIGHGMFLSHVLAPKVRLRLVNESNVAQISDNFSNSFSDVFLYNPDYNTISQVFLDKLENQHKYKIEKNIYPENFALWKLSK</sequence>
<keyword evidence="6 8" id="KW-1133">Transmembrane helix</keyword>
<protein>
    <recommendedName>
        <fullName evidence="9">Glycosyltransferase RgtA/B/C/D-like domain-containing protein</fullName>
    </recommendedName>
</protein>
<dbReference type="RefSeq" id="WP_039737629.1">
    <property type="nucleotide sequence ID" value="NZ_JTCM02000166.1"/>
</dbReference>
<feature type="domain" description="Glycosyltransferase RgtA/B/C/D-like" evidence="9">
    <location>
        <begin position="99"/>
        <end position="259"/>
    </location>
</feature>
<dbReference type="GO" id="GO:0009103">
    <property type="term" value="P:lipopolysaccharide biosynthetic process"/>
    <property type="evidence" value="ECO:0007669"/>
    <property type="project" value="UniProtKB-ARBA"/>
</dbReference>
<feature type="transmembrane region" description="Helical" evidence="8">
    <location>
        <begin position="120"/>
        <end position="141"/>
    </location>
</feature>
<feature type="transmembrane region" description="Helical" evidence="8">
    <location>
        <begin position="147"/>
        <end position="167"/>
    </location>
</feature>
<evidence type="ECO:0000256" key="5">
    <source>
        <dbReference type="ARBA" id="ARBA00022692"/>
    </source>
</evidence>
<keyword evidence="2" id="KW-1003">Cell membrane</keyword>
<feature type="transmembrane region" description="Helical" evidence="8">
    <location>
        <begin position="15"/>
        <end position="33"/>
    </location>
</feature>
<reference evidence="10 11" key="1">
    <citation type="journal article" date="2015" name="Genome Announc.">
        <title>Draft Genome Sequence of Cyanobacterium Hassallia byssoidea Strain VB512170, Isolated from Monuments in India.</title>
        <authorList>
            <person name="Singh D."/>
            <person name="Chandrababunaidu M.M."/>
            <person name="Panda A."/>
            <person name="Sen D."/>
            <person name="Bhattacharyya S."/>
            <person name="Adhikary S.P."/>
            <person name="Tripathy S."/>
        </authorList>
    </citation>
    <scope>NUCLEOTIDE SEQUENCE [LARGE SCALE GENOMIC DNA]</scope>
    <source>
        <strain evidence="10 11">VB512170</strain>
    </source>
</reference>
<dbReference type="GO" id="GO:0005886">
    <property type="term" value="C:plasma membrane"/>
    <property type="evidence" value="ECO:0007669"/>
    <property type="project" value="UniProtKB-SubCell"/>
</dbReference>
<dbReference type="InterPro" id="IPR038731">
    <property type="entry name" value="RgtA/B/C-like"/>
</dbReference>
<accession>A0A846HKS3</accession>
<feature type="transmembrane region" description="Helical" evidence="8">
    <location>
        <begin position="342"/>
        <end position="359"/>
    </location>
</feature>
<feature type="transmembrane region" description="Helical" evidence="8">
    <location>
        <begin position="174"/>
        <end position="194"/>
    </location>
</feature>
<dbReference type="AlphaFoldDB" id="A0A846HKS3"/>
<evidence type="ECO:0000256" key="2">
    <source>
        <dbReference type="ARBA" id="ARBA00022475"/>
    </source>
</evidence>
<evidence type="ECO:0000256" key="1">
    <source>
        <dbReference type="ARBA" id="ARBA00004651"/>
    </source>
</evidence>
<dbReference type="GO" id="GO:0016763">
    <property type="term" value="F:pentosyltransferase activity"/>
    <property type="evidence" value="ECO:0007669"/>
    <property type="project" value="TreeGrafter"/>
</dbReference>